<accession>A0A9X2HT33</accession>
<dbReference type="Gene3D" id="3.40.50.150">
    <property type="entry name" value="Vaccinia Virus protein VP39"/>
    <property type="match status" value="1"/>
</dbReference>
<dbReference type="EMBL" id="JAMLDX010000027">
    <property type="protein sequence ID" value="MCP3732993.1"/>
    <property type="molecule type" value="Genomic_DNA"/>
</dbReference>
<organism evidence="1 2">
    <name type="scientific">Sphingomonas tagetis</name>
    <dbReference type="NCBI Taxonomy" id="2949092"/>
    <lineage>
        <taxon>Bacteria</taxon>
        <taxon>Pseudomonadati</taxon>
        <taxon>Pseudomonadota</taxon>
        <taxon>Alphaproteobacteria</taxon>
        <taxon>Sphingomonadales</taxon>
        <taxon>Sphingomonadaceae</taxon>
        <taxon>Sphingomonas</taxon>
    </lineage>
</organism>
<proteinExistence type="predicted"/>
<name>A0A9X2HT33_9SPHN</name>
<dbReference type="RefSeq" id="WP_254297002.1">
    <property type="nucleotide sequence ID" value="NZ_JAMLDX010000027.1"/>
</dbReference>
<keyword evidence="2" id="KW-1185">Reference proteome</keyword>
<evidence type="ECO:0000313" key="1">
    <source>
        <dbReference type="EMBL" id="MCP3732993.1"/>
    </source>
</evidence>
<dbReference type="Proteomes" id="UP001139451">
    <property type="component" value="Unassembled WGS sequence"/>
</dbReference>
<reference evidence="1" key="1">
    <citation type="submission" date="2022-05" db="EMBL/GenBank/DDBJ databases">
        <title>Sphingomonas sp. strain MG17 Genome sequencing and assembly.</title>
        <authorList>
            <person name="Kim I."/>
        </authorList>
    </citation>
    <scope>NUCLEOTIDE SEQUENCE</scope>
    <source>
        <strain evidence="1">MG17</strain>
    </source>
</reference>
<dbReference type="AlphaFoldDB" id="A0A9X2HT33"/>
<dbReference type="SUPFAM" id="SSF53335">
    <property type="entry name" value="S-adenosyl-L-methionine-dependent methyltransferases"/>
    <property type="match status" value="1"/>
</dbReference>
<protein>
    <submittedName>
        <fullName evidence="1">Uncharacterized protein</fullName>
    </submittedName>
</protein>
<evidence type="ECO:0000313" key="2">
    <source>
        <dbReference type="Proteomes" id="UP001139451"/>
    </source>
</evidence>
<gene>
    <name evidence="1" type="ORF">M9978_21495</name>
</gene>
<dbReference type="InterPro" id="IPR029063">
    <property type="entry name" value="SAM-dependent_MTases_sf"/>
</dbReference>
<comment type="caution">
    <text evidence="1">The sequence shown here is derived from an EMBL/GenBank/DDBJ whole genome shotgun (WGS) entry which is preliminary data.</text>
</comment>
<sequence length="846" mass="95094">MENKDSSRSGAEARKFRGQQILRFGIANSLNRPIPASLGLNERMGPIPSMILAQSLAKARTEEDVKDAYISALGLKGVSKNLVDIQTQEIWFEAKAVSTPPIIMFAQLMFYIRAAKRRGEPMPAFLAVIDRDKAAIMPTDRALPLLDDKGIVWPKSGSAAGKELGAQIAPYVQTHIVEYEIAHDEAAFVKAVQDAIRERRIIRTPITPDNLRQVFDRWVTMIGEELGVTAQPDYAVLFFADIMHDGTHEAMKQPAGARMLMTAAGPTFFLNGETYELANDKGYRNFWAIYHRPPEQKHRHYLLERRDSLLPVDEQKFKGAYYTPLHIVDKAYDQLRATLGENWQDRYLVWDMCAGVGNLEAKHSNLRNVFMSTLDQADVTIMRSNPAFAGAEIFQYDYLNDDITDFSEIDYDLSNKLPMALRQAIADARDCKKGAKPILVLINPPYAESGSGIGKGDENKIGVEKTRINGWMREMNLGYASKELFAQFLVRIARELPDATLAMFSTLKYVNAPNFEPFRRVWQAKYLDGFVVHSRAFDGLNGNFPIGFLIWDQSRPEIVRDLTLVARDRAGELVGEKTIAVRPTSALLNAWISAPPAKGALALPLSNALSVSTNPRRKLWCDGALGYLFAGNNDLQNASTGTALTSSIYTGRNGGGSYVLPENVEPSAIVFSVRRLIKPTWLNDRDQFLQPSEPITEEFTSDCLVWMLFNGSNLTVGADGLRWDDRDWSLVNHFIPFTEVEVGAKGRFESDFMVRYMAGLTFSPEAEAVLDEGRKLWARFHAASFPRRIRDEYKLGRPDAGWYQIRRALEAYGDSEPIDFDPFKAAYSLLTAKLRPKVYEFGFLPE</sequence>